<dbReference type="PROSITE" id="PS51462">
    <property type="entry name" value="NUDIX"/>
    <property type="match status" value="1"/>
</dbReference>
<keyword evidence="6" id="KW-1185">Reference proteome</keyword>
<dbReference type="Pfam" id="PF00293">
    <property type="entry name" value="NUDIX"/>
    <property type="match status" value="1"/>
</dbReference>
<dbReference type="PANTHER" id="PTHR22769:SF56">
    <property type="entry name" value="8-OXO-DGDP PHOSPHATASE NUDT18"/>
    <property type="match status" value="1"/>
</dbReference>
<dbReference type="PROSITE" id="PS00893">
    <property type="entry name" value="NUDIX_BOX"/>
    <property type="match status" value="1"/>
</dbReference>
<dbReference type="SUPFAM" id="SSF55811">
    <property type="entry name" value="Nudix"/>
    <property type="match status" value="1"/>
</dbReference>
<name>A0A3P6QH01_CYLGO</name>
<dbReference type="InterPro" id="IPR020476">
    <property type="entry name" value="Nudix_hydrolase"/>
</dbReference>
<dbReference type="EMBL" id="UYRV01002774">
    <property type="protein sequence ID" value="VDK49212.1"/>
    <property type="molecule type" value="Genomic_DNA"/>
</dbReference>
<dbReference type="PRINTS" id="PR00502">
    <property type="entry name" value="NUDIXFAMILY"/>
</dbReference>
<dbReference type="Gene3D" id="3.90.79.10">
    <property type="entry name" value="Nucleoside Triphosphate Pyrophosphohydrolase"/>
    <property type="match status" value="1"/>
</dbReference>
<feature type="domain" description="Nudix hydrolase" evidence="4">
    <location>
        <begin position="104"/>
        <end position="197"/>
    </location>
</feature>
<accession>A0A3P6QH01</accession>
<sequence>MKTLVPEPMVISDEEYIAESRDPTPEPTPEYIEGGDSPTHGILKNGKAPKEEKKKHLDGEIWSEERVPDMQLGSKSLLKWVTEPTLVISQIDLECRYVRLHDNVNYVAAGIILRGDGPNTEVLLIQEAKKTCYGKWYMPAGRVEAGETLENAVKREVREESGYECEVVELLSLEVQGSGWYRFSFYCEIASKLTFTC</sequence>
<protein>
    <recommendedName>
        <fullName evidence="4">Nudix hydrolase domain-containing protein</fullName>
    </recommendedName>
</protein>
<feature type="region of interest" description="Disordered" evidence="3">
    <location>
        <begin position="13"/>
        <end position="53"/>
    </location>
</feature>
<dbReference type="InterPro" id="IPR020084">
    <property type="entry name" value="NUDIX_hydrolase_CS"/>
</dbReference>
<evidence type="ECO:0000313" key="5">
    <source>
        <dbReference type="EMBL" id="VDK49212.1"/>
    </source>
</evidence>
<dbReference type="Proteomes" id="UP000271889">
    <property type="component" value="Unassembled WGS sequence"/>
</dbReference>
<dbReference type="InterPro" id="IPR015797">
    <property type="entry name" value="NUDIX_hydrolase-like_dom_sf"/>
</dbReference>
<dbReference type="AlphaFoldDB" id="A0A3P6QH01"/>
<dbReference type="GO" id="GO:0044716">
    <property type="term" value="F:8-oxo-GDP phosphatase activity"/>
    <property type="evidence" value="ECO:0007669"/>
    <property type="project" value="TreeGrafter"/>
</dbReference>
<proteinExistence type="inferred from homology"/>
<dbReference type="InterPro" id="IPR000086">
    <property type="entry name" value="NUDIX_hydrolase_dom"/>
</dbReference>
<dbReference type="OrthoDB" id="10005910at2759"/>
<gene>
    <name evidence="5" type="ORF">CGOC_LOCUS1475</name>
</gene>
<organism evidence="5 6">
    <name type="scientific">Cylicostephanus goldi</name>
    <name type="common">Nematode worm</name>
    <dbReference type="NCBI Taxonomy" id="71465"/>
    <lineage>
        <taxon>Eukaryota</taxon>
        <taxon>Metazoa</taxon>
        <taxon>Ecdysozoa</taxon>
        <taxon>Nematoda</taxon>
        <taxon>Chromadorea</taxon>
        <taxon>Rhabditida</taxon>
        <taxon>Rhabditina</taxon>
        <taxon>Rhabditomorpha</taxon>
        <taxon>Strongyloidea</taxon>
        <taxon>Strongylidae</taxon>
        <taxon>Cylicostephanus</taxon>
    </lineage>
</organism>
<evidence type="ECO:0000313" key="6">
    <source>
        <dbReference type="Proteomes" id="UP000271889"/>
    </source>
</evidence>
<evidence type="ECO:0000256" key="2">
    <source>
        <dbReference type="RuleBase" id="RU003476"/>
    </source>
</evidence>
<comment type="similarity">
    <text evidence="2">Belongs to the Nudix hydrolase family.</text>
</comment>
<dbReference type="GO" id="GO:0044715">
    <property type="term" value="F:8-oxo-dGDP phosphatase activity"/>
    <property type="evidence" value="ECO:0007669"/>
    <property type="project" value="TreeGrafter"/>
</dbReference>
<evidence type="ECO:0000259" key="4">
    <source>
        <dbReference type="PROSITE" id="PS51462"/>
    </source>
</evidence>
<evidence type="ECO:0000256" key="1">
    <source>
        <dbReference type="ARBA" id="ARBA00022801"/>
    </source>
</evidence>
<evidence type="ECO:0000256" key="3">
    <source>
        <dbReference type="SAM" id="MobiDB-lite"/>
    </source>
</evidence>
<dbReference type="PANTHER" id="PTHR22769">
    <property type="entry name" value="MUTT/NUDIX HYDROLASE"/>
    <property type="match status" value="1"/>
</dbReference>
<reference evidence="5 6" key="1">
    <citation type="submission" date="2018-11" db="EMBL/GenBank/DDBJ databases">
        <authorList>
            <consortium name="Pathogen Informatics"/>
        </authorList>
    </citation>
    <scope>NUCLEOTIDE SEQUENCE [LARGE SCALE GENOMIC DNA]</scope>
</reference>
<keyword evidence="1 2" id="KW-0378">Hydrolase</keyword>